<accession>A0ABY4V8A3</accession>
<dbReference type="CDD" id="cd13143">
    <property type="entry name" value="MATE_MepA_like"/>
    <property type="match status" value="1"/>
</dbReference>
<keyword evidence="12" id="KW-1185">Reference proteome</keyword>
<feature type="transmembrane region" description="Helical" evidence="10">
    <location>
        <begin position="199"/>
        <end position="220"/>
    </location>
</feature>
<evidence type="ECO:0000313" key="12">
    <source>
        <dbReference type="Proteomes" id="UP001055658"/>
    </source>
</evidence>
<keyword evidence="8 10" id="KW-0472">Membrane</keyword>
<feature type="transmembrane region" description="Helical" evidence="10">
    <location>
        <begin position="394"/>
        <end position="416"/>
    </location>
</feature>
<proteinExistence type="inferred from homology"/>
<dbReference type="Proteomes" id="UP001055658">
    <property type="component" value="Chromosome"/>
</dbReference>
<dbReference type="PIRSF" id="PIRSF006603">
    <property type="entry name" value="DinF"/>
    <property type="match status" value="1"/>
</dbReference>
<dbReference type="EMBL" id="CP092418">
    <property type="protein sequence ID" value="USD20512.1"/>
    <property type="molecule type" value="Genomic_DNA"/>
</dbReference>
<evidence type="ECO:0000256" key="5">
    <source>
        <dbReference type="ARBA" id="ARBA00022475"/>
    </source>
</evidence>
<dbReference type="RefSeq" id="WP_252082919.1">
    <property type="nucleotide sequence ID" value="NZ_CP092418.1"/>
</dbReference>
<keyword evidence="6 10" id="KW-0812">Transmembrane</keyword>
<comment type="subcellular location">
    <subcellularLocation>
        <location evidence="1">Cell inner membrane</location>
        <topology evidence="1">Multi-pass membrane protein</topology>
    </subcellularLocation>
</comment>
<evidence type="ECO:0000256" key="6">
    <source>
        <dbReference type="ARBA" id="ARBA00022692"/>
    </source>
</evidence>
<evidence type="ECO:0000256" key="8">
    <source>
        <dbReference type="ARBA" id="ARBA00023136"/>
    </source>
</evidence>
<feature type="transmembrane region" description="Helical" evidence="10">
    <location>
        <begin position="422"/>
        <end position="442"/>
    </location>
</feature>
<feature type="transmembrane region" description="Helical" evidence="10">
    <location>
        <begin position="278"/>
        <end position="302"/>
    </location>
</feature>
<evidence type="ECO:0000256" key="7">
    <source>
        <dbReference type="ARBA" id="ARBA00022989"/>
    </source>
</evidence>
<dbReference type="InterPro" id="IPR048279">
    <property type="entry name" value="MdtK-like"/>
</dbReference>
<feature type="transmembrane region" description="Helical" evidence="10">
    <location>
        <begin position="136"/>
        <end position="154"/>
    </location>
</feature>
<keyword evidence="7 10" id="KW-1133">Transmembrane helix</keyword>
<evidence type="ECO:0000256" key="4">
    <source>
        <dbReference type="ARBA" id="ARBA00022448"/>
    </source>
</evidence>
<dbReference type="InterPro" id="IPR052031">
    <property type="entry name" value="Membrane_Transporter-Flippase"/>
</dbReference>
<dbReference type="InterPro" id="IPR045070">
    <property type="entry name" value="MATE_MepA-like"/>
</dbReference>
<dbReference type="NCBIfam" id="TIGR00797">
    <property type="entry name" value="matE"/>
    <property type="match status" value="1"/>
</dbReference>
<evidence type="ECO:0000256" key="10">
    <source>
        <dbReference type="SAM" id="Phobius"/>
    </source>
</evidence>
<feature type="transmembrane region" description="Helical" evidence="10">
    <location>
        <begin position="166"/>
        <end position="187"/>
    </location>
</feature>
<gene>
    <name evidence="11" type="ORF">MJO52_15725</name>
</gene>
<reference evidence="11" key="1">
    <citation type="submission" date="2022-02" db="EMBL/GenBank/DDBJ databases">
        <title>Coral-associated bacteria.</title>
        <authorList>
            <person name="Tang K."/>
            <person name="Wang X."/>
        </authorList>
    </citation>
    <scope>NUCLEOTIDE SEQUENCE</scope>
    <source>
        <strain evidence="11">SCSIO 43006</strain>
    </source>
</reference>
<keyword evidence="4" id="KW-0813">Transport</keyword>
<keyword evidence="5" id="KW-1003">Cell membrane</keyword>
<feature type="transmembrane region" description="Helical" evidence="10">
    <location>
        <begin position="363"/>
        <end position="382"/>
    </location>
</feature>
<dbReference type="PANTHER" id="PTHR43549:SF2">
    <property type="entry name" value="MULTIDRUG RESISTANCE PROTEIN NORM-RELATED"/>
    <property type="match status" value="1"/>
</dbReference>
<organism evidence="11 12">
    <name type="scientific">Microbulbifer variabilis</name>
    <dbReference type="NCBI Taxonomy" id="266805"/>
    <lineage>
        <taxon>Bacteria</taxon>
        <taxon>Pseudomonadati</taxon>
        <taxon>Pseudomonadota</taxon>
        <taxon>Gammaproteobacteria</taxon>
        <taxon>Cellvibrionales</taxon>
        <taxon>Microbulbiferaceae</taxon>
        <taxon>Microbulbifer</taxon>
    </lineage>
</organism>
<dbReference type="InterPro" id="IPR002528">
    <property type="entry name" value="MATE_fam"/>
</dbReference>
<name>A0ABY4V8A3_9GAMM</name>
<feature type="transmembrane region" description="Helical" evidence="10">
    <location>
        <begin position="95"/>
        <end position="116"/>
    </location>
</feature>
<feature type="transmembrane region" description="Helical" evidence="10">
    <location>
        <begin position="51"/>
        <end position="74"/>
    </location>
</feature>
<keyword evidence="9" id="KW-0046">Antibiotic resistance</keyword>
<evidence type="ECO:0000256" key="1">
    <source>
        <dbReference type="ARBA" id="ARBA00004429"/>
    </source>
</evidence>
<evidence type="ECO:0000256" key="3">
    <source>
        <dbReference type="ARBA" id="ARBA00022106"/>
    </source>
</evidence>
<comment type="similarity">
    <text evidence="2">Belongs to the multi antimicrobial extrusion (MATE) (TC 2.A.66.1) family. MepA subfamily.</text>
</comment>
<evidence type="ECO:0000256" key="9">
    <source>
        <dbReference type="ARBA" id="ARBA00023251"/>
    </source>
</evidence>
<protein>
    <recommendedName>
        <fullName evidence="3">Multidrug export protein MepA</fullName>
    </recommendedName>
</protein>
<feature type="transmembrane region" description="Helical" evidence="10">
    <location>
        <begin position="322"/>
        <end position="343"/>
    </location>
</feature>
<sequence>MSEQQDNIFLKGALLPVFFKTAAPIIFIMLVNGSFTLLDAYFLGEYVGPDALAAVTLTFPMFMLLVALSSLISAGYSSVQARLLGAGKIDKAKQAFSQAITLALLVCGLLMVLFTLGGKQLTMLVANGSQPLADMGYTYLTILVFLSPALFIGSVNSDTLRCEGKLSLMAIVSLSSILLNIVFNYIFIAHFQMGVAGSAYGTALAQSIALMIVAGYRHYGKTVIDTQVIRLSYEKQYWREFLSLGLPASLSYIGVSLTSMAVIFSLQAWGAENYDATVSAYGITTRIMTFIFLPLLGLSQAFQTVAGNNAGAKIWSRMDSSINIALTAAFGYCLLLQLAVIIFKDTLGGLFVNDPLIIEEVARILPMMTLVYFLAGPLMMVNTFFQAIGDAKRAAILGLAKTYIFLLPLIVLLPLAVGEVGIWYAGPIAELLLLSLTAFILYQRSRTHGHKYGLYST</sequence>
<feature type="transmembrane region" description="Helical" evidence="10">
    <location>
        <begin position="241"/>
        <end position="266"/>
    </location>
</feature>
<evidence type="ECO:0000256" key="2">
    <source>
        <dbReference type="ARBA" id="ARBA00008417"/>
    </source>
</evidence>
<dbReference type="Pfam" id="PF01554">
    <property type="entry name" value="MatE"/>
    <property type="match status" value="2"/>
</dbReference>
<evidence type="ECO:0000313" key="11">
    <source>
        <dbReference type="EMBL" id="USD20512.1"/>
    </source>
</evidence>
<feature type="transmembrane region" description="Helical" evidence="10">
    <location>
        <begin position="12"/>
        <end position="31"/>
    </location>
</feature>
<dbReference type="PANTHER" id="PTHR43549">
    <property type="entry name" value="MULTIDRUG RESISTANCE PROTEIN YPNP-RELATED"/>
    <property type="match status" value="1"/>
</dbReference>